<reference evidence="1 2" key="1">
    <citation type="submission" date="2021-03" db="EMBL/GenBank/DDBJ databases">
        <title>Genomic Encyclopedia of Type Strains, Phase IV (KMG-IV): sequencing the most valuable type-strain genomes for metagenomic binning, comparative biology and taxonomic classification.</title>
        <authorList>
            <person name="Goeker M."/>
        </authorList>
    </citation>
    <scope>NUCLEOTIDE SEQUENCE [LARGE SCALE GENOMIC DNA]</scope>
    <source>
        <strain evidence="1 2">DSM 23491</strain>
    </source>
</reference>
<dbReference type="RefSeq" id="WP_209850655.1">
    <property type="nucleotide sequence ID" value="NZ_CBCRVE010000007.1"/>
</dbReference>
<protein>
    <submittedName>
        <fullName evidence="1">Uncharacterized protein</fullName>
    </submittedName>
</protein>
<keyword evidence="2" id="KW-1185">Reference proteome</keyword>
<evidence type="ECO:0000313" key="1">
    <source>
        <dbReference type="EMBL" id="MBP1937651.1"/>
    </source>
</evidence>
<dbReference type="EMBL" id="JAGGKP010000006">
    <property type="protein sequence ID" value="MBP1937651.1"/>
    <property type="molecule type" value="Genomic_DNA"/>
</dbReference>
<organism evidence="1 2">
    <name type="scientific">Paenibacillus sediminis</name>
    <dbReference type="NCBI Taxonomy" id="664909"/>
    <lineage>
        <taxon>Bacteria</taxon>
        <taxon>Bacillati</taxon>
        <taxon>Bacillota</taxon>
        <taxon>Bacilli</taxon>
        <taxon>Bacillales</taxon>
        <taxon>Paenibacillaceae</taxon>
        <taxon>Paenibacillus</taxon>
    </lineage>
</organism>
<proteinExistence type="predicted"/>
<sequence>MKTNVFQPAVEWMKENKSNLFPPVSFQDYLKKNELPIANTAASISVDSIEKLNPLLRFEQTMVFRLGDSGTGTQFALFRLQLQLIRPHSPFHLS</sequence>
<gene>
    <name evidence="1" type="ORF">J2Z20_002564</name>
</gene>
<name>A0ABS4H557_9BACL</name>
<comment type="caution">
    <text evidence="1">The sequence shown here is derived from an EMBL/GenBank/DDBJ whole genome shotgun (WGS) entry which is preliminary data.</text>
</comment>
<evidence type="ECO:0000313" key="2">
    <source>
        <dbReference type="Proteomes" id="UP001519273"/>
    </source>
</evidence>
<dbReference type="Proteomes" id="UP001519273">
    <property type="component" value="Unassembled WGS sequence"/>
</dbReference>
<accession>A0ABS4H557</accession>